<reference evidence="1 2" key="1">
    <citation type="journal article" date="2019" name="Commun. Biol.">
        <title>The bagworm genome reveals a unique fibroin gene that provides high tensile strength.</title>
        <authorList>
            <person name="Kono N."/>
            <person name="Nakamura H."/>
            <person name="Ohtoshi R."/>
            <person name="Tomita M."/>
            <person name="Numata K."/>
            <person name="Arakawa K."/>
        </authorList>
    </citation>
    <scope>NUCLEOTIDE SEQUENCE [LARGE SCALE GENOMIC DNA]</scope>
</reference>
<dbReference type="EMBL" id="BGZK01000941">
    <property type="protein sequence ID" value="GBP65840.1"/>
    <property type="molecule type" value="Genomic_DNA"/>
</dbReference>
<name>A0A4C1XRQ2_EUMVA</name>
<dbReference type="AlphaFoldDB" id="A0A4C1XRQ2"/>
<evidence type="ECO:0000313" key="1">
    <source>
        <dbReference type="EMBL" id="GBP65840.1"/>
    </source>
</evidence>
<keyword evidence="2" id="KW-1185">Reference proteome</keyword>
<evidence type="ECO:0000313" key="2">
    <source>
        <dbReference type="Proteomes" id="UP000299102"/>
    </source>
</evidence>
<protein>
    <submittedName>
        <fullName evidence="1">Uncharacterized protein</fullName>
    </submittedName>
</protein>
<sequence length="96" mass="10982">MTLPYRNFTPRPTTTSNVECSKWWCSPVQISTVSGSGIDIASKTKSRIEIRDRMRTESRTQPWLESSVELKLEPRGWSESEYGTVRVRNQSGTLES</sequence>
<organism evidence="1 2">
    <name type="scientific">Eumeta variegata</name>
    <name type="common">Bagworm moth</name>
    <name type="synonym">Eumeta japonica</name>
    <dbReference type="NCBI Taxonomy" id="151549"/>
    <lineage>
        <taxon>Eukaryota</taxon>
        <taxon>Metazoa</taxon>
        <taxon>Ecdysozoa</taxon>
        <taxon>Arthropoda</taxon>
        <taxon>Hexapoda</taxon>
        <taxon>Insecta</taxon>
        <taxon>Pterygota</taxon>
        <taxon>Neoptera</taxon>
        <taxon>Endopterygota</taxon>
        <taxon>Lepidoptera</taxon>
        <taxon>Glossata</taxon>
        <taxon>Ditrysia</taxon>
        <taxon>Tineoidea</taxon>
        <taxon>Psychidae</taxon>
        <taxon>Oiketicinae</taxon>
        <taxon>Eumeta</taxon>
    </lineage>
</organism>
<comment type="caution">
    <text evidence="1">The sequence shown here is derived from an EMBL/GenBank/DDBJ whole genome shotgun (WGS) entry which is preliminary data.</text>
</comment>
<gene>
    <name evidence="1" type="ORF">EVAR_85108_1</name>
</gene>
<accession>A0A4C1XRQ2</accession>
<dbReference type="Proteomes" id="UP000299102">
    <property type="component" value="Unassembled WGS sequence"/>
</dbReference>
<proteinExistence type="predicted"/>